<feature type="region of interest" description="Disordered" evidence="10">
    <location>
        <begin position="450"/>
        <end position="490"/>
    </location>
</feature>
<dbReference type="OrthoDB" id="1920326at2759"/>
<dbReference type="GO" id="GO:0046872">
    <property type="term" value="F:metal ion binding"/>
    <property type="evidence" value="ECO:0007669"/>
    <property type="project" value="UniProtKB-KW"/>
</dbReference>
<accession>A0A9P6R2M0</accession>
<evidence type="ECO:0000256" key="9">
    <source>
        <dbReference type="ARBA" id="ARBA00042761"/>
    </source>
</evidence>
<dbReference type="PANTHER" id="PTHR13620:SF109">
    <property type="entry name" value="3'-5' EXONUCLEASE"/>
    <property type="match status" value="1"/>
</dbReference>
<feature type="compositionally biased region" description="Polar residues" evidence="10">
    <location>
        <begin position="87"/>
        <end position="111"/>
    </location>
</feature>
<feature type="region of interest" description="Disordered" evidence="10">
    <location>
        <begin position="522"/>
        <end position="559"/>
    </location>
</feature>
<evidence type="ECO:0000259" key="11">
    <source>
        <dbReference type="SMART" id="SM00474"/>
    </source>
</evidence>
<evidence type="ECO:0000256" key="3">
    <source>
        <dbReference type="ARBA" id="ARBA00022723"/>
    </source>
</evidence>
<sequence>MTRQSVTDVTSRPLLSARSNVIFGDAPFRQVATLSATASSPSASTASIDASSSPQGSVVIQIQPLSSHKPTAGLLIPKIRGVLLESGRNNNSNHPKGTKFTTSTSRTNVGTWGNKATEGRASVLPGTTITQTLVQPLTFPPPTVTATEGPDSLPYLDFRTNDSREVFYTKCDEEADNWLKSTTSRMWALDAEWKPFASHGKPGRVSLIQLGNDKSIFLFHVHHMKKFPQELIRILEDRLVLKVGINIRNDGTKIMRDWGVGCTNLVELGALSIQVMDDLDNRRKIRSMERLANELLGHAVEKVSAMRMGNWESKSLSSLQLAYAANDAFVTYEVAERIKELQRMRPMLDYVIPLTTIERDSATVITVRGTLQEREDTPASAKDIVDNEKIKVVVTAATAEATENPVSTKVPSPKRAMASTSVVKVIPKTVSASSRLARKTALRAGHAVHGAPATSSHSHSAAKKGLNPITSKKMQSPSIFTPNPLREDSDFHGLHRKAAETRQAIQHGSRSVTIVLRVNQHQKRPFSTSQSPPLDDAALGNSKDHYDDTKESRQKSHKTGDIYVPASILPASLADMDTLERNQAIWQVAGGRDLSEDDTTSRVEDDDWYLRQNQALFESLATKE</sequence>
<dbReference type="PANTHER" id="PTHR13620">
    <property type="entry name" value="3-5 EXONUCLEASE"/>
    <property type="match status" value="1"/>
</dbReference>
<evidence type="ECO:0000256" key="6">
    <source>
        <dbReference type="ARBA" id="ARBA00022842"/>
    </source>
</evidence>
<dbReference type="Gene3D" id="3.30.420.10">
    <property type="entry name" value="Ribonuclease H-like superfamily/Ribonuclease H"/>
    <property type="match status" value="1"/>
</dbReference>
<dbReference type="InterPro" id="IPR036397">
    <property type="entry name" value="RNaseH_sf"/>
</dbReference>
<name>A0A9P6R2M0_9FUNG</name>
<reference evidence="12" key="1">
    <citation type="journal article" date="2020" name="Fungal Divers.">
        <title>Resolving the Mortierellaceae phylogeny through synthesis of multi-gene phylogenetics and phylogenomics.</title>
        <authorList>
            <person name="Vandepol N."/>
            <person name="Liber J."/>
            <person name="Desiro A."/>
            <person name="Na H."/>
            <person name="Kennedy M."/>
            <person name="Barry K."/>
            <person name="Grigoriev I.V."/>
            <person name="Miller A.N."/>
            <person name="O'Donnell K."/>
            <person name="Stajich J.E."/>
            <person name="Bonito G."/>
        </authorList>
    </citation>
    <scope>NUCLEOTIDE SEQUENCE</scope>
    <source>
        <strain evidence="12">REB-010B</strain>
    </source>
</reference>
<keyword evidence="3" id="KW-0479">Metal-binding</keyword>
<keyword evidence="6" id="KW-0460">Magnesium</keyword>
<feature type="region of interest" description="Disordered" evidence="10">
    <location>
        <begin position="86"/>
        <end position="119"/>
    </location>
</feature>
<keyword evidence="7" id="KW-0539">Nucleus</keyword>
<gene>
    <name evidence="12" type="ORF">BGZ99_000825</name>
</gene>
<dbReference type="GO" id="GO:0005634">
    <property type="term" value="C:nucleus"/>
    <property type="evidence" value="ECO:0007669"/>
    <property type="project" value="UniProtKB-SubCell"/>
</dbReference>
<dbReference type="GO" id="GO:0008408">
    <property type="term" value="F:3'-5' exonuclease activity"/>
    <property type="evidence" value="ECO:0007669"/>
    <property type="project" value="InterPro"/>
</dbReference>
<evidence type="ECO:0000256" key="1">
    <source>
        <dbReference type="ARBA" id="ARBA00004123"/>
    </source>
</evidence>
<feature type="compositionally biased region" description="Basic and acidic residues" evidence="10">
    <location>
        <begin position="542"/>
        <end position="559"/>
    </location>
</feature>
<dbReference type="InterPro" id="IPR002562">
    <property type="entry name" value="3'-5'_exonuclease_dom"/>
</dbReference>
<dbReference type="SUPFAM" id="SSF53098">
    <property type="entry name" value="Ribonuclease H-like"/>
    <property type="match status" value="1"/>
</dbReference>
<evidence type="ECO:0000256" key="8">
    <source>
        <dbReference type="ARBA" id="ARBA00040531"/>
    </source>
</evidence>
<keyword evidence="5" id="KW-0269">Exonuclease</keyword>
<proteinExistence type="predicted"/>
<feature type="domain" description="3'-5' exonuclease" evidence="11">
    <location>
        <begin position="166"/>
        <end position="343"/>
    </location>
</feature>
<evidence type="ECO:0000313" key="13">
    <source>
        <dbReference type="Proteomes" id="UP000738325"/>
    </source>
</evidence>
<dbReference type="AlphaFoldDB" id="A0A9P6R2M0"/>
<dbReference type="SMART" id="SM00474">
    <property type="entry name" value="35EXOc"/>
    <property type="match status" value="1"/>
</dbReference>
<evidence type="ECO:0000313" key="12">
    <source>
        <dbReference type="EMBL" id="KAG0309596.1"/>
    </source>
</evidence>
<protein>
    <recommendedName>
        <fullName evidence="8">3'-5' exonuclease</fullName>
    </recommendedName>
    <alternativeName>
        <fullName evidence="9">Werner Syndrome-like exonuclease</fullName>
    </alternativeName>
</protein>
<evidence type="ECO:0000256" key="2">
    <source>
        <dbReference type="ARBA" id="ARBA00022722"/>
    </source>
</evidence>
<dbReference type="GO" id="GO:0006139">
    <property type="term" value="P:nucleobase-containing compound metabolic process"/>
    <property type="evidence" value="ECO:0007669"/>
    <property type="project" value="InterPro"/>
</dbReference>
<comment type="subcellular location">
    <subcellularLocation>
        <location evidence="1">Nucleus</location>
    </subcellularLocation>
</comment>
<keyword evidence="13" id="KW-1185">Reference proteome</keyword>
<dbReference type="CDD" id="cd06141">
    <property type="entry name" value="WRN_exo"/>
    <property type="match status" value="1"/>
</dbReference>
<comment type="caution">
    <text evidence="12">The sequence shown here is derived from an EMBL/GenBank/DDBJ whole genome shotgun (WGS) entry which is preliminary data.</text>
</comment>
<organism evidence="12 13">
    <name type="scientific">Dissophora globulifera</name>
    <dbReference type="NCBI Taxonomy" id="979702"/>
    <lineage>
        <taxon>Eukaryota</taxon>
        <taxon>Fungi</taxon>
        <taxon>Fungi incertae sedis</taxon>
        <taxon>Mucoromycota</taxon>
        <taxon>Mortierellomycotina</taxon>
        <taxon>Mortierellomycetes</taxon>
        <taxon>Mortierellales</taxon>
        <taxon>Mortierellaceae</taxon>
        <taxon>Dissophora</taxon>
    </lineage>
</organism>
<evidence type="ECO:0000256" key="7">
    <source>
        <dbReference type="ARBA" id="ARBA00023242"/>
    </source>
</evidence>
<evidence type="ECO:0000256" key="10">
    <source>
        <dbReference type="SAM" id="MobiDB-lite"/>
    </source>
</evidence>
<dbReference type="Proteomes" id="UP000738325">
    <property type="component" value="Unassembled WGS sequence"/>
</dbReference>
<keyword evidence="4" id="KW-0378">Hydrolase</keyword>
<dbReference type="InterPro" id="IPR051132">
    <property type="entry name" value="3-5_Exonuclease_domain"/>
</dbReference>
<evidence type="ECO:0000256" key="5">
    <source>
        <dbReference type="ARBA" id="ARBA00022839"/>
    </source>
</evidence>
<dbReference type="GO" id="GO:0003676">
    <property type="term" value="F:nucleic acid binding"/>
    <property type="evidence" value="ECO:0007669"/>
    <property type="project" value="InterPro"/>
</dbReference>
<feature type="compositionally biased region" description="Polar residues" evidence="10">
    <location>
        <begin position="468"/>
        <end position="481"/>
    </location>
</feature>
<dbReference type="Pfam" id="PF01612">
    <property type="entry name" value="DNA_pol_A_exo1"/>
    <property type="match status" value="1"/>
</dbReference>
<keyword evidence="2" id="KW-0540">Nuclease</keyword>
<dbReference type="EMBL" id="JAAAIP010001182">
    <property type="protein sequence ID" value="KAG0309596.1"/>
    <property type="molecule type" value="Genomic_DNA"/>
</dbReference>
<dbReference type="InterPro" id="IPR012337">
    <property type="entry name" value="RNaseH-like_sf"/>
</dbReference>
<evidence type="ECO:0000256" key="4">
    <source>
        <dbReference type="ARBA" id="ARBA00022801"/>
    </source>
</evidence>